<protein>
    <submittedName>
        <fullName evidence="1">Uncharacterized protein</fullName>
    </submittedName>
</protein>
<dbReference type="EMBL" id="CYRX01000031">
    <property type="protein sequence ID" value="CUH60905.1"/>
    <property type="molecule type" value="Genomic_DNA"/>
</dbReference>
<evidence type="ECO:0000313" key="1">
    <source>
        <dbReference type="EMBL" id="CUH60905.1"/>
    </source>
</evidence>
<dbReference type="eggNOG" id="ENOG5032XRP">
    <property type="taxonomic scope" value="Bacteria"/>
</dbReference>
<sequence length="232" mass="26800">MKQPKIKSNKQLYRLWFEFLKMAHKEPNLQAGLAASNGFYEQWGDVRDQLFDPWWREHKHLFGTTYVQEVQSVSAADNVMYVAIPLNQPATRSVSDVKALIEDKQRAKLIEQGQDPETVKSLSAAFGKYSFTQGVEIRGKVLYEIQLMYGIWQELGKPAVNTAFITEVVDRLKDRPRSKWTPYLLQIDPMPDKKGNLRYDEGQIRQVRRYLKKGYAVCEAVSKSHFPGASRL</sequence>
<accession>A0A0P1FJP4</accession>
<reference evidence="1 2" key="1">
    <citation type="submission" date="2015-09" db="EMBL/GenBank/DDBJ databases">
        <authorList>
            <consortium name="Swine Surveillance"/>
        </authorList>
    </citation>
    <scope>NUCLEOTIDE SEQUENCE [LARGE SCALE GENOMIC DNA]</scope>
    <source>
        <strain evidence="1 2">CECT 5294</strain>
    </source>
</reference>
<gene>
    <name evidence="1" type="ORF">THS5294_02202</name>
</gene>
<organism evidence="1 2">
    <name type="scientific">Thalassobacter stenotrophicus</name>
    <dbReference type="NCBI Taxonomy" id="266809"/>
    <lineage>
        <taxon>Bacteria</taxon>
        <taxon>Pseudomonadati</taxon>
        <taxon>Pseudomonadota</taxon>
        <taxon>Alphaproteobacteria</taxon>
        <taxon>Rhodobacterales</taxon>
        <taxon>Roseobacteraceae</taxon>
        <taxon>Thalassobacter</taxon>
    </lineage>
</organism>
<evidence type="ECO:0000313" key="2">
    <source>
        <dbReference type="Proteomes" id="UP000051298"/>
    </source>
</evidence>
<dbReference type="Proteomes" id="UP000051298">
    <property type="component" value="Unassembled WGS sequence"/>
</dbReference>
<proteinExistence type="predicted"/>
<dbReference type="AlphaFoldDB" id="A0A0P1FJP4"/>
<name>A0A0P1FJP4_9RHOB</name>
<dbReference type="RefSeq" id="WP_058123773.1">
    <property type="nucleotide sequence ID" value="NZ_CYRX01000031.1"/>
</dbReference>